<sequence>MGLNQASAKAAPVPPRTVLHVGCGVYAPERLHPIFRGAGWREIRIDLDPRVRPDIVGTVTDLSVFPDGSVDGVWSSHNIEHLHDHEVPLALAEFRRVLKPTGVALVTTPDIEEVAKLVVDGKLDQVAYVSPAGPITALDMIFGHRASIQGGNGFMAHKTAFTSERIGRLMLEAGFAKVILRKGTNFDLWACALMPEAAVPEAPADGRDA</sequence>
<dbReference type="Pfam" id="PF08241">
    <property type="entry name" value="Methyltransf_11"/>
    <property type="match status" value="1"/>
</dbReference>
<dbReference type="InterPro" id="IPR029063">
    <property type="entry name" value="SAM-dependent_MTases_sf"/>
</dbReference>
<dbReference type="SUPFAM" id="SSF53335">
    <property type="entry name" value="S-adenosyl-L-methionine-dependent methyltransferases"/>
    <property type="match status" value="1"/>
</dbReference>
<reference evidence="2" key="1">
    <citation type="journal article" date="2021" name="Front. Microbiol.">
        <title>Comprehensive Comparative Genomics and Phenotyping of Methylobacterium Species.</title>
        <authorList>
            <person name="Alessa O."/>
            <person name="Ogura Y."/>
            <person name="Fujitani Y."/>
            <person name="Takami H."/>
            <person name="Hayashi T."/>
            <person name="Sahin N."/>
            <person name="Tani A."/>
        </authorList>
    </citation>
    <scope>NUCLEOTIDE SEQUENCE</scope>
    <source>
        <strain evidence="2">LMG 23639</strain>
    </source>
</reference>
<evidence type="ECO:0000313" key="3">
    <source>
        <dbReference type="Proteomes" id="UP001055102"/>
    </source>
</evidence>
<name>A0ABQ4T1Z9_9HYPH</name>
<evidence type="ECO:0000313" key="2">
    <source>
        <dbReference type="EMBL" id="GJE07911.1"/>
    </source>
</evidence>
<feature type="domain" description="Methyltransferase type 11" evidence="1">
    <location>
        <begin position="19"/>
        <end position="105"/>
    </location>
</feature>
<dbReference type="PANTHER" id="PTHR43591">
    <property type="entry name" value="METHYLTRANSFERASE"/>
    <property type="match status" value="1"/>
</dbReference>
<proteinExistence type="predicted"/>
<gene>
    <name evidence="2" type="ORF">AOPFMNJM_3243</name>
</gene>
<keyword evidence="3" id="KW-1185">Reference proteome</keyword>
<accession>A0ABQ4T1Z9</accession>
<protein>
    <recommendedName>
        <fullName evidence="1">Methyltransferase type 11 domain-containing protein</fullName>
    </recommendedName>
</protein>
<dbReference type="Gene3D" id="3.40.50.150">
    <property type="entry name" value="Vaccinia Virus protein VP39"/>
    <property type="match status" value="1"/>
</dbReference>
<dbReference type="EMBL" id="BPQR01000056">
    <property type="protein sequence ID" value="GJE07911.1"/>
    <property type="molecule type" value="Genomic_DNA"/>
</dbReference>
<dbReference type="Proteomes" id="UP001055102">
    <property type="component" value="Unassembled WGS sequence"/>
</dbReference>
<organism evidence="2 3">
    <name type="scientific">Methylobacterium jeotgali</name>
    <dbReference type="NCBI Taxonomy" id="381630"/>
    <lineage>
        <taxon>Bacteria</taxon>
        <taxon>Pseudomonadati</taxon>
        <taxon>Pseudomonadota</taxon>
        <taxon>Alphaproteobacteria</taxon>
        <taxon>Hyphomicrobiales</taxon>
        <taxon>Methylobacteriaceae</taxon>
        <taxon>Methylobacterium</taxon>
    </lineage>
</organism>
<dbReference type="CDD" id="cd02440">
    <property type="entry name" value="AdoMet_MTases"/>
    <property type="match status" value="1"/>
</dbReference>
<comment type="caution">
    <text evidence="2">The sequence shown here is derived from an EMBL/GenBank/DDBJ whole genome shotgun (WGS) entry which is preliminary data.</text>
</comment>
<reference evidence="2" key="2">
    <citation type="submission" date="2021-08" db="EMBL/GenBank/DDBJ databases">
        <authorList>
            <person name="Tani A."/>
            <person name="Ola A."/>
            <person name="Ogura Y."/>
            <person name="Katsura K."/>
            <person name="Hayashi T."/>
        </authorList>
    </citation>
    <scope>NUCLEOTIDE SEQUENCE</scope>
    <source>
        <strain evidence="2">LMG 23639</strain>
    </source>
</reference>
<evidence type="ECO:0000259" key="1">
    <source>
        <dbReference type="Pfam" id="PF08241"/>
    </source>
</evidence>
<dbReference type="InterPro" id="IPR013216">
    <property type="entry name" value="Methyltransf_11"/>
</dbReference>